<dbReference type="GO" id="GO:0009277">
    <property type="term" value="C:fungal-type cell wall"/>
    <property type="evidence" value="ECO:0007669"/>
    <property type="project" value="InterPro"/>
</dbReference>
<dbReference type="InterPro" id="IPR001338">
    <property type="entry name" value="Class_I_Hydrophobin"/>
</dbReference>
<feature type="chain" id="PRO_5041770773" description="Hydrophobin" evidence="6">
    <location>
        <begin position="21"/>
        <end position="112"/>
    </location>
</feature>
<evidence type="ECO:0000256" key="1">
    <source>
        <dbReference type="ARBA" id="ARBA00004191"/>
    </source>
</evidence>
<proteinExistence type="inferred from homology"/>
<dbReference type="EMBL" id="JAPEVG010000998">
    <property type="protein sequence ID" value="KAJ8454313.1"/>
    <property type="molecule type" value="Genomic_DNA"/>
</dbReference>
<dbReference type="Pfam" id="PF01185">
    <property type="entry name" value="Hydrophobin"/>
    <property type="match status" value="1"/>
</dbReference>
<comment type="caution">
    <text evidence="7">The sequence shown here is derived from an EMBL/GenBank/DDBJ whole genome shotgun (WGS) entry which is preliminary data.</text>
</comment>
<name>A0AAD7X453_9APHY</name>
<dbReference type="Proteomes" id="UP001215151">
    <property type="component" value="Unassembled WGS sequence"/>
</dbReference>
<keyword evidence="5 6" id="KW-1015">Disulfide bond</keyword>
<evidence type="ECO:0000313" key="8">
    <source>
        <dbReference type="Proteomes" id="UP001215151"/>
    </source>
</evidence>
<organism evidence="7 8">
    <name type="scientific">Trametes cubensis</name>
    <dbReference type="NCBI Taxonomy" id="1111947"/>
    <lineage>
        <taxon>Eukaryota</taxon>
        <taxon>Fungi</taxon>
        <taxon>Dikarya</taxon>
        <taxon>Basidiomycota</taxon>
        <taxon>Agaricomycotina</taxon>
        <taxon>Agaricomycetes</taxon>
        <taxon>Polyporales</taxon>
        <taxon>Polyporaceae</taxon>
        <taxon>Trametes</taxon>
    </lineage>
</organism>
<evidence type="ECO:0000256" key="2">
    <source>
        <dbReference type="ARBA" id="ARBA00010446"/>
    </source>
</evidence>
<evidence type="ECO:0000256" key="5">
    <source>
        <dbReference type="ARBA" id="ARBA00023157"/>
    </source>
</evidence>
<reference evidence="7" key="1">
    <citation type="submission" date="2022-11" db="EMBL/GenBank/DDBJ databases">
        <title>Genome Sequence of Cubamyces cubensis.</title>
        <authorList>
            <person name="Buettner E."/>
        </authorList>
    </citation>
    <scope>NUCLEOTIDE SEQUENCE</scope>
    <source>
        <strain evidence="7">MPL-01</strain>
    </source>
</reference>
<feature type="signal peptide" evidence="6">
    <location>
        <begin position="1"/>
        <end position="20"/>
    </location>
</feature>
<keyword evidence="4 6" id="KW-0964">Secreted</keyword>
<dbReference type="SMART" id="SM00075">
    <property type="entry name" value="HYDRO"/>
    <property type="match status" value="1"/>
</dbReference>
<comment type="subcellular location">
    <subcellularLocation>
        <location evidence="1 6">Secreted</location>
        <location evidence="1 6">Cell wall</location>
    </subcellularLocation>
</comment>
<evidence type="ECO:0000256" key="3">
    <source>
        <dbReference type="ARBA" id="ARBA00022512"/>
    </source>
</evidence>
<dbReference type="GO" id="GO:0005199">
    <property type="term" value="F:structural constituent of cell wall"/>
    <property type="evidence" value="ECO:0007669"/>
    <property type="project" value="InterPro"/>
</dbReference>
<sequence>MFSPRIASFTALVLPLFAKATPTVLEARQGSGDGGVVCCDVLLDPTSSSDTVALFQLLGINLGNIAGSIGLGCKPFTVIGVGSGNACLSTPVDCLDNNVGGVISIGCVPITM</sequence>
<comment type="similarity">
    <text evidence="2 6">Belongs to the fungal hydrophobin family.</text>
</comment>
<evidence type="ECO:0000256" key="4">
    <source>
        <dbReference type="ARBA" id="ARBA00022525"/>
    </source>
</evidence>
<keyword evidence="8" id="KW-1185">Reference proteome</keyword>
<dbReference type="AlphaFoldDB" id="A0AAD7X453"/>
<keyword evidence="6" id="KW-0732">Signal</keyword>
<gene>
    <name evidence="7" type="ORF">ONZ51_g13099</name>
</gene>
<evidence type="ECO:0000313" key="7">
    <source>
        <dbReference type="EMBL" id="KAJ8454313.1"/>
    </source>
</evidence>
<accession>A0AAD7X453</accession>
<evidence type="ECO:0000256" key="6">
    <source>
        <dbReference type="RuleBase" id="RU365009"/>
    </source>
</evidence>
<dbReference type="CDD" id="cd23507">
    <property type="entry name" value="hydrophobin_I"/>
    <property type="match status" value="1"/>
</dbReference>
<keyword evidence="3 6" id="KW-0134">Cell wall</keyword>
<protein>
    <recommendedName>
        <fullName evidence="6">Hydrophobin</fullName>
    </recommendedName>
</protein>